<gene>
    <name evidence="2" type="ORF">ACFOHJ_07065</name>
</gene>
<keyword evidence="3" id="KW-1185">Reference proteome</keyword>
<accession>A0ABV7K7H4</accession>
<feature type="signal peptide" evidence="1">
    <location>
        <begin position="1"/>
        <end position="26"/>
    </location>
</feature>
<organism evidence="2 3">
    <name type="scientific">Aquamicrobium soli</name>
    <dbReference type="NCBI Taxonomy" id="1811518"/>
    <lineage>
        <taxon>Bacteria</taxon>
        <taxon>Pseudomonadati</taxon>
        <taxon>Pseudomonadota</taxon>
        <taxon>Alphaproteobacteria</taxon>
        <taxon>Hyphomicrobiales</taxon>
        <taxon>Phyllobacteriaceae</taxon>
        <taxon>Aquamicrobium</taxon>
    </lineage>
</organism>
<protein>
    <submittedName>
        <fullName evidence="2">Acyloxyacyl hydrolase</fullName>
    </submittedName>
</protein>
<dbReference type="RefSeq" id="WP_378219784.1">
    <property type="nucleotide sequence ID" value="NZ_JBHRTK010000009.1"/>
</dbReference>
<feature type="chain" id="PRO_5045180104" evidence="1">
    <location>
        <begin position="27"/>
        <end position="199"/>
    </location>
</feature>
<dbReference type="InterPro" id="IPR018550">
    <property type="entry name" value="Lipid-A_deacylase-rel"/>
</dbReference>
<dbReference type="InterPro" id="IPR011250">
    <property type="entry name" value="OMP/PagP_B-barrel"/>
</dbReference>
<sequence>MIRQKIAAFASLVSLLIAAAATPSHAASLSADILPARFGELGRYSDKMEARLGVMAYDRGFFSTDVFSGTVINGELLFRSPEFLEAIGSPRPYIGFDAAIAHDPVHFFYAGLNWDMSLTDRLYLSASLGGSINTARNLIDPTTYKALGCRVLFHLGAGIGFDITPNLTIQAYADHFSDANLCRVNNGAEATGVRVGYRF</sequence>
<name>A0ABV7K7H4_9HYPH</name>
<reference evidence="3" key="1">
    <citation type="journal article" date="2019" name="Int. J. Syst. Evol. Microbiol.">
        <title>The Global Catalogue of Microorganisms (GCM) 10K type strain sequencing project: providing services to taxonomists for standard genome sequencing and annotation.</title>
        <authorList>
            <consortium name="The Broad Institute Genomics Platform"/>
            <consortium name="The Broad Institute Genome Sequencing Center for Infectious Disease"/>
            <person name="Wu L."/>
            <person name="Ma J."/>
        </authorList>
    </citation>
    <scope>NUCLEOTIDE SEQUENCE [LARGE SCALE GENOMIC DNA]</scope>
    <source>
        <strain evidence="3">KCTC 52165</strain>
    </source>
</reference>
<evidence type="ECO:0000313" key="2">
    <source>
        <dbReference type="EMBL" id="MFC3205966.1"/>
    </source>
</evidence>
<comment type="caution">
    <text evidence="2">The sequence shown here is derived from an EMBL/GenBank/DDBJ whole genome shotgun (WGS) entry which is preliminary data.</text>
</comment>
<evidence type="ECO:0000313" key="3">
    <source>
        <dbReference type="Proteomes" id="UP001595583"/>
    </source>
</evidence>
<dbReference type="Pfam" id="PF09411">
    <property type="entry name" value="PagL"/>
    <property type="match status" value="1"/>
</dbReference>
<dbReference type="Gene3D" id="2.40.160.20">
    <property type="match status" value="1"/>
</dbReference>
<proteinExistence type="predicted"/>
<keyword evidence="2" id="KW-0378">Hydrolase</keyword>
<dbReference type="Proteomes" id="UP001595583">
    <property type="component" value="Unassembled WGS sequence"/>
</dbReference>
<keyword evidence="1" id="KW-0732">Signal</keyword>
<dbReference type="SUPFAM" id="SSF56925">
    <property type="entry name" value="OMPA-like"/>
    <property type="match status" value="1"/>
</dbReference>
<evidence type="ECO:0000256" key="1">
    <source>
        <dbReference type="SAM" id="SignalP"/>
    </source>
</evidence>
<dbReference type="GO" id="GO:0016787">
    <property type="term" value="F:hydrolase activity"/>
    <property type="evidence" value="ECO:0007669"/>
    <property type="project" value="UniProtKB-KW"/>
</dbReference>
<dbReference type="EMBL" id="JBHRTK010000009">
    <property type="protein sequence ID" value="MFC3205966.1"/>
    <property type="molecule type" value="Genomic_DNA"/>
</dbReference>